<dbReference type="PANTHER" id="PTHR39614">
    <property type="entry name" value="INTEGRAL MEMBRANE PROTEIN"/>
    <property type="match status" value="1"/>
</dbReference>
<gene>
    <name evidence="2" type="ORF">AUEXF2481DRAFT_411725</name>
</gene>
<protein>
    <submittedName>
        <fullName evidence="2">Uncharacterized protein</fullName>
    </submittedName>
</protein>
<accession>A0A074Y4K2</accession>
<sequence length="323" mass="35662">MHQTMMAHVVLFILTRGVSKISMTLNIRRIFAAGASNTRACDIILLTVVMWACLSPLAALIKCGVIHFYDYRPPACPGDIVRFISIVVCDVAVELCLMTTFCLMVNKLQMNMHKKARVMLGFNTRLLFYIGAVETQSGAKQRLATMWQQVALGADLILAILPFVQNWLEGFKTFGLALGDQNNGLGSHELSTLDLSRRYNLSYVTTGRADSTKSSSSSSSKVPMLPQPPGRIWVEASFAVRQQHAELTFPRRSPVCTEMSITMARPGHSGETRHSLEATSADNLCTDSGPKPRRINARSSLRHSFWGAIDAELRLSGILIACR</sequence>
<keyword evidence="1" id="KW-0472">Membrane</keyword>
<keyword evidence="1" id="KW-1133">Transmembrane helix</keyword>
<dbReference type="OrthoDB" id="3918601at2759"/>
<feature type="transmembrane region" description="Helical" evidence="1">
    <location>
        <begin position="43"/>
        <end position="68"/>
    </location>
</feature>
<dbReference type="STRING" id="1043005.A0A074Y4K2"/>
<name>A0A074Y4K2_AURSE</name>
<reference evidence="2 3" key="1">
    <citation type="journal article" date="2014" name="BMC Genomics">
        <title>Genome sequencing of four Aureobasidium pullulans varieties: biotechnological potential, stress tolerance, and description of new species.</title>
        <authorList>
            <person name="Gostin Ar C."/>
            <person name="Ohm R.A."/>
            <person name="Kogej T."/>
            <person name="Sonjak S."/>
            <person name="Turk M."/>
            <person name="Zajc J."/>
            <person name="Zalar P."/>
            <person name="Grube M."/>
            <person name="Sun H."/>
            <person name="Han J."/>
            <person name="Sharma A."/>
            <person name="Chiniquy J."/>
            <person name="Ngan C.Y."/>
            <person name="Lipzen A."/>
            <person name="Barry K."/>
            <person name="Grigoriev I.V."/>
            <person name="Gunde-Cimerman N."/>
        </authorList>
    </citation>
    <scope>NUCLEOTIDE SEQUENCE [LARGE SCALE GENOMIC DNA]</scope>
    <source>
        <strain evidence="2 3">EXF-2481</strain>
    </source>
</reference>
<evidence type="ECO:0000256" key="1">
    <source>
        <dbReference type="SAM" id="Phobius"/>
    </source>
</evidence>
<evidence type="ECO:0000313" key="2">
    <source>
        <dbReference type="EMBL" id="KEQ92615.1"/>
    </source>
</evidence>
<dbReference type="EMBL" id="KL584769">
    <property type="protein sequence ID" value="KEQ92615.1"/>
    <property type="molecule type" value="Genomic_DNA"/>
</dbReference>
<dbReference type="PANTHER" id="PTHR39614:SF2">
    <property type="entry name" value="INTEGRAL MEMBRANE PROTEIN"/>
    <property type="match status" value="1"/>
</dbReference>
<dbReference type="AlphaFoldDB" id="A0A074Y4K2"/>
<dbReference type="Proteomes" id="UP000030641">
    <property type="component" value="Unassembled WGS sequence"/>
</dbReference>
<proteinExistence type="predicted"/>
<dbReference type="RefSeq" id="XP_013341234.1">
    <property type="nucleotide sequence ID" value="XM_013485780.1"/>
</dbReference>
<dbReference type="GeneID" id="25366801"/>
<evidence type="ECO:0000313" key="3">
    <source>
        <dbReference type="Proteomes" id="UP000030641"/>
    </source>
</evidence>
<dbReference type="InParanoid" id="A0A074Y4K2"/>
<feature type="transmembrane region" description="Helical" evidence="1">
    <location>
        <begin position="80"/>
        <end position="105"/>
    </location>
</feature>
<organism evidence="2 3">
    <name type="scientific">Aureobasidium subglaciale (strain EXF-2481)</name>
    <name type="common">Aureobasidium pullulans var. subglaciale</name>
    <dbReference type="NCBI Taxonomy" id="1043005"/>
    <lineage>
        <taxon>Eukaryota</taxon>
        <taxon>Fungi</taxon>
        <taxon>Dikarya</taxon>
        <taxon>Ascomycota</taxon>
        <taxon>Pezizomycotina</taxon>
        <taxon>Dothideomycetes</taxon>
        <taxon>Dothideomycetidae</taxon>
        <taxon>Dothideales</taxon>
        <taxon>Saccotheciaceae</taxon>
        <taxon>Aureobasidium</taxon>
    </lineage>
</organism>
<dbReference type="HOGENOM" id="CLU_860474_0_0_1"/>
<keyword evidence="3" id="KW-1185">Reference proteome</keyword>
<keyword evidence="1" id="KW-0812">Transmembrane</keyword>